<evidence type="ECO:0000313" key="4">
    <source>
        <dbReference type="Proteomes" id="UP001596119"/>
    </source>
</evidence>
<sequence length="285" mass="31934">MSQTLDEFDHVVVEVSDGVSLHAVVAGSGPTVVLLHGFPQTWYEWRHLMPVLARDHRVVAVDMKGAGESSKPLVGYDKVTMANDFETLRQELDLGQVQVVGHDIGAMVGYAWAAMHRDSVSRLAFLDAPLPGASLWEGVLLNPRTWHFAFHMHRDMPEFLIAGREYGYVEAFFKDRAVNHAPFTHEEIGYYARALAQPGATRACLEWYRAFPQDVLDNRKLGKEPLSIPVLGLGGAGRWGPQLQSMLSEFASDVRAVSIDRCGHWLVEERFDEVVRALQEFLAHD</sequence>
<organism evidence="3 4">
    <name type="scientific">Pseudonocardia lutea</name>
    <dbReference type="NCBI Taxonomy" id="2172015"/>
    <lineage>
        <taxon>Bacteria</taxon>
        <taxon>Bacillati</taxon>
        <taxon>Actinomycetota</taxon>
        <taxon>Actinomycetes</taxon>
        <taxon>Pseudonocardiales</taxon>
        <taxon>Pseudonocardiaceae</taxon>
        <taxon>Pseudonocardia</taxon>
    </lineage>
</organism>
<keyword evidence="4" id="KW-1185">Reference proteome</keyword>
<dbReference type="Proteomes" id="UP001596119">
    <property type="component" value="Unassembled WGS sequence"/>
</dbReference>
<dbReference type="InterPro" id="IPR029058">
    <property type="entry name" value="AB_hydrolase_fold"/>
</dbReference>
<dbReference type="Pfam" id="PF00561">
    <property type="entry name" value="Abhydrolase_1"/>
    <property type="match status" value="1"/>
</dbReference>
<dbReference type="Gene3D" id="3.40.50.1820">
    <property type="entry name" value="alpha/beta hydrolase"/>
    <property type="match status" value="1"/>
</dbReference>
<dbReference type="GO" id="GO:0016787">
    <property type="term" value="F:hydrolase activity"/>
    <property type="evidence" value="ECO:0007669"/>
    <property type="project" value="UniProtKB-KW"/>
</dbReference>
<dbReference type="SUPFAM" id="SSF53474">
    <property type="entry name" value="alpha/beta-Hydrolases"/>
    <property type="match status" value="1"/>
</dbReference>
<dbReference type="InterPro" id="IPR000073">
    <property type="entry name" value="AB_hydrolase_1"/>
</dbReference>
<feature type="domain" description="AB hydrolase-1" evidence="2">
    <location>
        <begin position="30"/>
        <end position="221"/>
    </location>
</feature>
<reference evidence="4" key="1">
    <citation type="journal article" date="2019" name="Int. J. Syst. Evol. Microbiol.">
        <title>The Global Catalogue of Microorganisms (GCM) 10K type strain sequencing project: providing services to taxonomists for standard genome sequencing and annotation.</title>
        <authorList>
            <consortium name="The Broad Institute Genomics Platform"/>
            <consortium name="The Broad Institute Genome Sequencing Center for Infectious Disease"/>
            <person name="Wu L."/>
            <person name="Ma J."/>
        </authorList>
    </citation>
    <scope>NUCLEOTIDE SEQUENCE [LARGE SCALE GENOMIC DNA]</scope>
    <source>
        <strain evidence="4">CGMCC 4.7397</strain>
    </source>
</reference>
<dbReference type="RefSeq" id="WP_379564345.1">
    <property type="nucleotide sequence ID" value="NZ_JBHSQK010000007.1"/>
</dbReference>
<proteinExistence type="predicted"/>
<name>A0ABW1I2L5_9PSEU</name>
<comment type="caution">
    <text evidence="3">The sequence shown here is derived from an EMBL/GenBank/DDBJ whole genome shotgun (WGS) entry which is preliminary data.</text>
</comment>
<evidence type="ECO:0000256" key="1">
    <source>
        <dbReference type="ARBA" id="ARBA00022801"/>
    </source>
</evidence>
<keyword evidence="1 3" id="KW-0378">Hydrolase</keyword>
<accession>A0ABW1I2L5</accession>
<dbReference type="InterPro" id="IPR000639">
    <property type="entry name" value="Epox_hydrolase-like"/>
</dbReference>
<gene>
    <name evidence="3" type="ORF">ACFQH9_04145</name>
</gene>
<evidence type="ECO:0000313" key="3">
    <source>
        <dbReference type="EMBL" id="MFC5947465.1"/>
    </source>
</evidence>
<dbReference type="PANTHER" id="PTHR43329">
    <property type="entry name" value="EPOXIDE HYDROLASE"/>
    <property type="match status" value="1"/>
</dbReference>
<dbReference type="EMBL" id="JBHSQK010000007">
    <property type="protein sequence ID" value="MFC5947465.1"/>
    <property type="molecule type" value="Genomic_DNA"/>
</dbReference>
<protein>
    <submittedName>
        <fullName evidence="3">Alpha/beta fold hydrolase</fullName>
    </submittedName>
</protein>
<evidence type="ECO:0000259" key="2">
    <source>
        <dbReference type="Pfam" id="PF00561"/>
    </source>
</evidence>
<dbReference type="PRINTS" id="PR00412">
    <property type="entry name" value="EPOXHYDRLASE"/>
</dbReference>